<keyword evidence="2" id="KW-1185">Reference proteome</keyword>
<dbReference type="AlphaFoldDB" id="A0AA39GBE3"/>
<dbReference type="PROSITE" id="PS51257">
    <property type="entry name" value="PROKAR_LIPOPROTEIN"/>
    <property type="match status" value="1"/>
</dbReference>
<evidence type="ECO:0000313" key="2">
    <source>
        <dbReference type="Proteomes" id="UP001175261"/>
    </source>
</evidence>
<proteinExistence type="predicted"/>
<protein>
    <submittedName>
        <fullName evidence="1">Uncharacterized protein</fullName>
    </submittedName>
</protein>
<accession>A0AA39GBE3</accession>
<reference evidence="1" key="1">
    <citation type="submission" date="2022-10" db="EMBL/GenBank/DDBJ databases">
        <title>Determination and structural analysis of whole genome sequence of Sarocladium strictum F4-1.</title>
        <authorList>
            <person name="Hu L."/>
            <person name="Jiang Y."/>
        </authorList>
    </citation>
    <scope>NUCLEOTIDE SEQUENCE</scope>
    <source>
        <strain evidence="1">F4-1</strain>
    </source>
</reference>
<dbReference type="EMBL" id="JAPDFR010000008">
    <property type="protein sequence ID" value="KAK0383879.1"/>
    <property type="molecule type" value="Genomic_DNA"/>
</dbReference>
<name>A0AA39GBE3_SARSR</name>
<evidence type="ECO:0000313" key="1">
    <source>
        <dbReference type="EMBL" id="KAK0383879.1"/>
    </source>
</evidence>
<gene>
    <name evidence="1" type="ORF">NLU13_7971</name>
</gene>
<sequence>MCHAHPRYHPCNHTSMSWFFCATASCDLKQGTSEPCSDTRLGLDQSVKMDCPLKACKFKQKGPEWICCLCHQGPNTKGWCTMPKGGDRWSSSAHGNNDVTTCDHGCCEDCIAISQYTS</sequence>
<organism evidence="1 2">
    <name type="scientific">Sarocladium strictum</name>
    <name type="common">Black bundle disease fungus</name>
    <name type="synonym">Acremonium strictum</name>
    <dbReference type="NCBI Taxonomy" id="5046"/>
    <lineage>
        <taxon>Eukaryota</taxon>
        <taxon>Fungi</taxon>
        <taxon>Dikarya</taxon>
        <taxon>Ascomycota</taxon>
        <taxon>Pezizomycotina</taxon>
        <taxon>Sordariomycetes</taxon>
        <taxon>Hypocreomycetidae</taxon>
        <taxon>Hypocreales</taxon>
        <taxon>Sarocladiaceae</taxon>
        <taxon>Sarocladium</taxon>
    </lineage>
</organism>
<comment type="caution">
    <text evidence="1">The sequence shown here is derived from an EMBL/GenBank/DDBJ whole genome shotgun (WGS) entry which is preliminary data.</text>
</comment>
<dbReference type="Proteomes" id="UP001175261">
    <property type="component" value="Unassembled WGS sequence"/>
</dbReference>